<keyword evidence="5" id="KW-0472">Membrane</keyword>
<evidence type="ECO:0000313" key="7">
    <source>
        <dbReference type="EMBL" id="KAF5312815.1"/>
    </source>
</evidence>
<dbReference type="PANTHER" id="PTHR11504">
    <property type="entry name" value="CYTOCHROME C OXIDASE POLYPEPTIDE VIA"/>
    <property type="match status" value="1"/>
</dbReference>
<comment type="caution">
    <text evidence="7">The sequence shown here is derived from an EMBL/GenBank/DDBJ whole genome shotgun (WGS) entry which is preliminary data.</text>
</comment>
<evidence type="ECO:0000256" key="1">
    <source>
        <dbReference type="ARBA" id="ARBA00004273"/>
    </source>
</evidence>
<accession>A0A8H5AXC0</accession>
<evidence type="ECO:0008006" key="9">
    <source>
        <dbReference type="Google" id="ProtNLM"/>
    </source>
</evidence>
<evidence type="ECO:0000256" key="2">
    <source>
        <dbReference type="ARBA" id="ARBA00022792"/>
    </source>
</evidence>
<organism evidence="7 8">
    <name type="scientific">Psilocybe cf. subviscida</name>
    <dbReference type="NCBI Taxonomy" id="2480587"/>
    <lineage>
        <taxon>Eukaryota</taxon>
        <taxon>Fungi</taxon>
        <taxon>Dikarya</taxon>
        <taxon>Basidiomycota</taxon>
        <taxon>Agaricomycotina</taxon>
        <taxon>Agaricomycetes</taxon>
        <taxon>Agaricomycetidae</taxon>
        <taxon>Agaricales</taxon>
        <taxon>Agaricineae</taxon>
        <taxon>Strophariaceae</taxon>
        <taxon>Psilocybe</taxon>
    </lineage>
</organism>
<evidence type="ECO:0000313" key="8">
    <source>
        <dbReference type="Proteomes" id="UP000567179"/>
    </source>
</evidence>
<dbReference type="InterPro" id="IPR036418">
    <property type="entry name" value="Cyt_c_oxidase_su6a_sf"/>
</dbReference>
<reference evidence="7 8" key="1">
    <citation type="journal article" date="2020" name="ISME J.">
        <title>Uncovering the hidden diversity of litter-decomposition mechanisms in mushroom-forming fungi.</title>
        <authorList>
            <person name="Floudas D."/>
            <person name="Bentzer J."/>
            <person name="Ahren D."/>
            <person name="Johansson T."/>
            <person name="Persson P."/>
            <person name="Tunlid A."/>
        </authorList>
    </citation>
    <scope>NUCLEOTIDE SEQUENCE [LARGE SCALE GENOMIC DNA]</scope>
    <source>
        <strain evidence="7 8">CBS 101986</strain>
    </source>
</reference>
<dbReference type="EMBL" id="JAACJJ010000056">
    <property type="protein sequence ID" value="KAF5312815.1"/>
    <property type="molecule type" value="Genomic_DNA"/>
</dbReference>
<evidence type="ECO:0000256" key="5">
    <source>
        <dbReference type="ARBA" id="ARBA00023136"/>
    </source>
</evidence>
<comment type="similarity">
    <text evidence="6">Belongs to the cytochrome c oxidase subunit 6A family.</text>
</comment>
<dbReference type="Proteomes" id="UP000567179">
    <property type="component" value="Unassembled WGS sequence"/>
</dbReference>
<dbReference type="Pfam" id="PF02046">
    <property type="entry name" value="COX6A"/>
    <property type="match status" value="1"/>
</dbReference>
<dbReference type="GO" id="GO:0005743">
    <property type="term" value="C:mitochondrial inner membrane"/>
    <property type="evidence" value="ECO:0007669"/>
    <property type="project" value="UniProtKB-SubCell"/>
</dbReference>
<protein>
    <recommendedName>
        <fullName evidence="9">Mitochondrial cytochrome c oxidase subunit VIa</fullName>
    </recommendedName>
</protein>
<dbReference type="SUPFAM" id="SSF81411">
    <property type="entry name" value="Mitochondrial cytochrome c oxidase subunit VIa"/>
    <property type="match status" value="1"/>
</dbReference>
<dbReference type="InterPro" id="IPR001349">
    <property type="entry name" value="Cyt_c_oxidase_su6a"/>
</dbReference>
<gene>
    <name evidence="7" type="ORF">D9619_003416</name>
</gene>
<dbReference type="GO" id="GO:0030234">
    <property type="term" value="F:enzyme regulator activity"/>
    <property type="evidence" value="ECO:0007669"/>
    <property type="project" value="TreeGrafter"/>
</dbReference>
<dbReference type="OrthoDB" id="5947505at2759"/>
<keyword evidence="3" id="KW-0809">Transit peptide</keyword>
<keyword evidence="4" id="KW-0496">Mitochondrion</keyword>
<keyword evidence="8" id="KW-1185">Reference proteome</keyword>
<comment type="subcellular location">
    <subcellularLocation>
        <location evidence="1">Mitochondrion inner membrane</location>
    </subcellularLocation>
</comment>
<dbReference type="GO" id="GO:0006123">
    <property type="term" value="P:mitochondrial electron transport, cytochrome c to oxygen"/>
    <property type="evidence" value="ECO:0007669"/>
    <property type="project" value="TreeGrafter"/>
</dbReference>
<name>A0A8H5AXC0_9AGAR</name>
<evidence type="ECO:0000256" key="4">
    <source>
        <dbReference type="ARBA" id="ARBA00023128"/>
    </source>
</evidence>
<dbReference type="PANTHER" id="PTHR11504:SF0">
    <property type="entry name" value="CYTOCHROME C OXIDASE SUBUNIT"/>
    <property type="match status" value="1"/>
</dbReference>
<keyword evidence="2" id="KW-0999">Mitochondrion inner membrane</keyword>
<proteinExistence type="inferred from homology"/>
<evidence type="ECO:0000256" key="3">
    <source>
        <dbReference type="ARBA" id="ARBA00022946"/>
    </source>
</evidence>
<dbReference type="AlphaFoldDB" id="A0A8H5AXC0"/>
<dbReference type="Gene3D" id="4.10.95.10">
    <property type="entry name" value="Cytochrome c oxidase, subunit VIa"/>
    <property type="match status" value="1"/>
</dbReference>
<sequence>MSFAARNSFRNVARTARGRRNLILTVDSGAGYEKYVAEHKALQHHAADASDLWRKISFYVAIPAIAVCTAWVYNTETEHAAHIEHIKHENGGELPETPAFDYMNRRARPYPWGPNSLFFNPHANKDMSEA</sequence>
<evidence type="ECO:0000256" key="6">
    <source>
        <dbReference type="RuleBase" id="RU004396"/>
    </source>
</evidence>